<sequence length="93" mass="10497">MENTILVGIITQAQGIEKSNDYLDELDFLTITAGGKVLKRFVQKMNMPNPKTFIGSGKISEIKEYIEANDINTVIFDDELSPTQERNISKIFN</sequence>
<dbReference type="InterPro" id="IPR025121">
    <property type="entry name" value="GTPase_HflX_N"/>
</dbReference>
<dbReference type="PANTHER" id="PTHR10229">
    <property type="entry name" value="GTP-BINDING PROTEIN HFLX"/>
    <property type="match status" value="1"/>
</dbReference>
<dbReference type="Gene3D" id="3.40.50.11060">
    <property type="entry name" value="GTPase HflX, N-terminal domain"/>
    <property type="match status" value="1"/>
</dbReference>
<evidence type="ECO:0000259" key="1">
    <source>
        <dbReference type="Pfam" id="PF13167"/>
    </source>
</evidence>
<dbReference type="GO" id="GO:0005525">
    <property type="term" value="F:GTP binding"/>
    <property type="evidence" value="ECO:0007669"/>
    <property type="project" value="InterPro"/>
</dbReference>
<dbReference type="GO" id="GO:0043022">
    <property type="term" value="F:ribosome binding"/>
    <property type="evidence" value="ECO:0007669"/>
    <property type="project" value="TreeGrafter"/>
</dbReference>
<dbReference type="GO" id="GO:0005737">
    <property type="term" value="C:cytoplasm"/>
    <property type="evidence" value="ECO:0007669"/>
    <property type="project" value="TreeGrafter"/>
</dbReference>
<dbReference type="AlphaFoldDB" id="A0A382GDU0"/>
<dbReference type="Pfam" id="PF13167">
    <property type="entry name" value="GTP-bdg_N"/>
    <property type="match status" value="1"/>
</dbReference>
<dbReference type="InterPro" id="IPR016496">
    <property type="entry name" value="GTPase_HflX"/>
</dbReference>
<dbReference type="PANTHER" id="PTHR10229:SF0">
    <property type="entry name" value="GTP-BINDING PROTEIN 6-RELATED"/>
    <property type="match status" value="1"/>
</dbReference>
<gene>
    <name evidence="2" type="ORF">METZ01_LOCUS226250</name>
</gene>
<feature type="non-terminal residue" evidence="2">
    <location>
        <position position="93"/>
    </location>
</feature>
<evidence type="ECO:0000313" key="2">
    <source>
        <dbReference type="EMBL" id="SVB73396.1"/>
    </source>
</evidence>
<dbReference type="InterPro" id="IPR042108">
    <property type="entry name" value="GTPase_HflX_N_sf"/>
</dbReference>
<reference evidence="2" key="1">
    <citation type="submission" date="2018-05" db="EMBL/GenBank/DDBJ databases">
        <authorList>
            <person name="Lanie J.A."/>
            <person name="Ng W.-L."/>
            <person name="Kazmierczak K.M."/>
            <person name="Andrzejewski T.M."/>
            <person name="Davidsen T.M."/>
            <person name="Wayne K.J."/>
            <person name="Tettelin H."/>
            <person name="Glass J.I."/>
            <person name="Rusch D."/>
            <person name="Podicherti R."/>
            <person name="Tsui H.-C.T."/>
            <person name="Winkler M.E."/>
        </authorList>
    </citation>
    <scope>NUCLEOTIDE SEQUENCE</scope>
</reference>
<accession>A0A382GDU0</accession>
<proteinExistence type="predicted"/>
<protein>
    <recommendedName>
        <fullName evidence="1">GTPase HflX N-terminal domain-containing protein</fullName>
    </recommendedName>
</protein>
<dbReference type="EMBL" id="UINC01055003">
    <property type="protein sequence ID" value="SVB73396.1"/>
    <property type="molecule type" value="Genomic_DNA"/>
</dbReference>
<organism evidence="2">
    <name type="scientific">marine metagenome</name>
    <dbReference type="NCBI Taxonomy" id="408172"/>
    <lineage>
        <taxon>unclassified sequences</taxon>
        <taxon>metagenomes</taxon>
        <taxon>ecological metagenomes</taxon>
    </lineage>
</organism>
<feature type="domain" description="GTPase HflX N-terminal" evidence="1">
    <location>
        <begin position="21"/>
        <end position="92"/>
    </location>
</feature>
<name>A0A382GDU0_9ZZZZ</name>